<dbReference type="Proteomes" id="UP000239549">
    <property type="component" value="Unassembled WGS sequence"/>
</dbReference>
<evidence type="ECO:0000313" key="2">
    <source>
        <dbReference type="EMBL" id="GBF32079.1"/>
    </source>
</evidence>
<dbReference type="InterPro" id="IPR012347">
    <property type="entry name" value="Ferritin-like"/>
</dbReference>
<dbReference type="CDD" id="cd07908">
    <property type="entry name" value="Mn_catalase_like"/>
    <property type="match status" value="1"/>
</dbReference>
<dbReference type="SUPFAM" id="SSF47240">
    <property type="entry name" value="Ferritin-like"/>
    <property type="match status" value="1"/>
</dbReference>
<proteinExistence type="predicted"/>
<gene>
    <name evidence="2" type="ORF">DCCM_0270</name>
</gene>
<feature type="domain" description="Ferritin/DPS" evidence="1">
    <location>
        <begin position="53"/>
        <end position="178"/>
    </location>
</feature>
<comment type="caution">
    <text evidence="2">The sequence shown here is derived from an EMBL/GenBank/DDBJ whole genome shotgun (WGS) entry which is preliminary data.</text>
</comment>
<keyword evidence="3" id="KW-1185">Reference proteome</keyword>
<evidence type="ECO:0000259" key="1">
    <source>
        <dbReference type="Pfam" id="PF00210"/>
    </source>
</evidence>
<dbReference type="Pfam" id="PF00210">
    <property type="entry name" value="Ferritin"/>
    <property type="match status" value="1"/>
</dbReference>
<dbReference type="EMBL" id="BFAV01000018">
    <property type="protein sequence ID" value="GBF32079.1"/>
    <property type="molecule type" value="Genomic_DNA"/>
</dbReference>
<dbReference type="RefSeq" id="WP_231702592.1">
    <property type="nucleotide sequence ID" value="NZ_BFAV01000018.1"/>
</dbReference>
<name>A0A2L2X7B9_9FIRM</name>
<evidence type="ECO:0000313" key="3">
    <source>
        <dbReference type="Proteomes" id="UP000239549"/>
    </source>
</evidence>
<dbReference type="InterPro" id="IPR009078">
    <property type="entry name" value="Ferritin-like_SF"/>
</dbReference>
<dbReference type="Gene3D" id="1.20.1260.10">
    <property type="match status" value="2"/>
</dbReference>
<organism evidence="2 3">
    <name type="scientific">Desulfocucumis palustris</name>
    <dbReference type="NCBI Taxonomy" id="1898651"/>
    <lineage>
        <taxon>Bacteria</taxon>
        <taxon>Bacillati</taxon>
        <taxon>Bacillota</taxon>
        <taxon>Clostridia</taxon>
        <taxon>Eubacteriales</taxon>
        <taxon>Desulfocucumaceae</taxon>
        <taxon>Desulfocucumis</taxon>
    </lineage>
</organism>
<dbReference type="AlphaFoldDB" id="A0A2L2X7B9"/>
<reference evidence="3" key="1">
    <citation type="submission" date="2018-02" db="EMBL/GenBank/DDBJ databases">
        <title>Genome sequence of Desulfocucumis palustris strain NAW-5.</title>
        <authorList>
            <person name="Watanabe M."/>
            <person name="Kojima H."/>
            <person name="Fukui M."/>
        </authorList>
    </citation>
    <scope>NUCLEOTIDE SEQUENCE [LARGE SCALE GENOMIC DNA]</scope>
    <source>
        <strain evidence="3">NAW-5</strain>
    </source>
</reference>
<dbReference type="InterPro" id="IPR008331">
    <property type="entry name" value="Ferritin_DPS_dom"/>
</dbReference>
<sequence>MSGEFKGENMGVGQEPHHNRWCALPEPYPEPGVVRPNHFYAMLLLEDYVGTVSEMTAVNQYFYHHLTFEKYDDLAELEICISIVEMHHLELLGKTIKLLGVAPEFRTLSNNRPVYWNAAYVYYGKNVCDKLAADIAAEKKAIQQYGQHKQLIDDPYIKELLERIIKDEEYHLKLFSDAAAKYCPGIK</sequence>
<accession>A0A2L2X7B9</accession>
<protein>
    <submittedName>
        <fullName evidence="2">Bacterioferritin family protein</fullName>
    </submittedName>
</protein>
<dbReference type="GO" id="GO:0008199">
    <property type="term" value="F:ferric iron binding"/>
    <property type="evidence" value="ECO:0007669"/>
    <property type="project" value="InterPro"/>
</dbReference>